<dbReference type="InterPro" id="IPR016024">
    <property type="entry name" value="ARM-type_fold"/>
</dbReference>
<evidence type="ECO:0000256" key="3">
    <source>
        <dbReference type="ARBA" id="ARBA00023242"/>
    </source>
</evidence>
<evidence type="ECO:0000313" key="6">
    <source>
        <dbReference type="Proteomes" id="UP000308549"/>
    </source>
</evidence>
<comment type="similarity">
    <text evidence="2">Belongs to the MYBBP1A family.</text>
</comment>
<protein>
    <recommendedName>
        <fullName evidence="7">DNA polymerase V</fullName>
    </recommendedName>
</protein>
<proteinExistence type="inferred from homology"/>
<comment type="subcellular location">
    <subcellularLocation>
        <location evidence="1">Nucleus</location>
    </subcellularLocation>
</comment>
<keyword evidence="3" id="KW-0539">Nucleus</keyword>
<evidence type="ECO:0000256" key="4">
    <source>
        <dbReference type="SAM" id="MobiDB-lite"/>
    </source>
</evidence>
<feature type="compositionally biased region" description="Acidic residues" evidence="4">
    <location>
        <begin position="694"/>
        <end position="723"/>
    </location>
</feature>
<comment type="caution">
    <text evidence="5">The sequence shown here is derived from an EMBL/GenBank/DDBJ whole genome shotgun (WGS) entry which is preliminary data.</text>
</comment>
<dbReference type="GO" id="GO:0005730">
    <property type="term" value="C:nucleolus"/>
    <property type="evidence" value="ECO:0007669"/>
    <property type="project" value="InterPro"/>
</dbReference>
<evidence type="ECO:0000256" key="1">
    <source>
        <dbReference type="ARBA" id="ARBA00004123"/>
    </source>
</evidence>
<dbReference type="OrthoDB" id="342531at2759"/>
<dbReference type="AlphaFoldDB" id="A0A4U0TPF6"/>
<dbReference type="PANTHER" id="PTHR13213:SF2">
    <property type="entry name" value="MYB-BINDING PROTEIN 1A"/>
    <property type="match status" value="1"/>
</dbReference>
<name>A0A4U0TPF6_9PEZI</name>
<keyword evidence="6" id="KW-1185">Reference proteome</keyword>
<accession>A0A4U0TPF6</accession>
<sequence length="986" mass="108069">MPGIKRSRAAEETAEAGGNIHPARKRRVQYGDEHVQLAKTYNDLSDEAPAVRLKAAGALLKTLSAESPAQLSLVDQAISRLVRGLCSGRRAARLGFSVALAEVLRLAFQLGHNEDAQECRLDAIVSKIEQLTQPEGRASGQEKREHLLGRRFASQAVLQSDIGLSDDVRETEWRVLLDSILSLAKQKDWLQTECGAILFEYLQSASGRRLRNERIQAMVTALKELKLLKTPEGVAIWLVIADQWPTTLPKDVWHKKDPLCSDGLLELRKVMQGSSVEESGEGANGKVVRPGTRQTKPSFAWNYILGNLYSRKEKVFRRFWEEVVDNGLFASSSSAERKAFGLQIVCLAVSTAPTSHLLHVLSKSIIRTIVNHRGENSRTLFEAAKLPLDQSVARAKQDFTVTAALLEPLITHGAFDQNTKSKTIEGLLQCADAKALQRTVSTVRFLILRPVSESDGQVEGRRRVLADLLLTAVRANRQHPKLFEDKGAPSVGLDDVLHALVEFGYCELADTPSPLSEASRSVFRSRMTSCLGLFMDQGPARAVSTSSLVLAKLRASRKTLGKPLGKAALEAIRAAEKHAQALERDEQSAAATQAYRLLLNLSVLQVYNDEPDSVEALNDLTASFNGKSAGGESTSMLIELLLSFVSKPSALFRKLAEQVFSAFAADMTPDGLQSLLDILDQKESLAGQQALFEDQQDSDASIDENSDAENGDDNGVDVDDMSDIELVNGERVDGSDAGSDGSSGSDSSSGAESDAGGPDGEDEEAVFDRKLADALGTAADEASDDDHGSDMDDEQMMALEPHLTNIFKERKKTANKKQEGKDAKESIVNFKNRVLDLLNIYVKTQYDQVLALDLILPLTMLVRTTTSKPTAEKAFAVLKQYFEACSKHKALPQLENEEACFEVLKAVHEEMKTGGSKLHANACSRSSLFLSKVLVALGPEHYKRIAIMYAELQSQWYLDAQSKVQGSVFTEWTSWSLTTRKLQTLK</sequence>
<dbReference type="EMBL" id="NAJL01000053">
    <property type="protein sequence ID" value="TKA23615.1"/>
    <property type="molecule type" value="Genomic_DNA"/>
</dbReference>
<feature type="region of interest" description="Disordered" evidence="4">
    <location>
        <begin position="693"/>
        <end position="763"/>
    </location>
</feature>
<dbReference type="InterPro" id="IPR007015">
    <property type="entry name" value="DNA_pol_V/MYBBP1A"/>
</dbReference>
<dbReference type="Pfam" id="PF04931">
    <property type="entry name" value="DNA_pol_phi"/>
    <property type="match status" value="1"/>
</dbReference>
<dbReference type="GO" id="GO:0006355">
    <property type="term" value="P:regulation of DNA-templated transcription"/>
    <property type="evidence" value="ECO:0007669"/>
    <property type="project" value="InterPro"/>
</dbReference>
<dbReference type="SUPFAM" id="SSF48371">
    <property type="entry name" value="ARM repeat"/>
    <property type="match status" value="1"/>
</dbReference>
<feature type="region of interest" description="Disordered" evidence="4">
    <location>
        <begin position="1"/>
        <end position="22"/>
    </location>
</feature>
<reference evidence="5 6" key="1">
    <citation type="submission" date="2017-03" db="EMBL/GenBank/DDBJ databases">
        <title>Genomes of endolithic fungi from Antarctica.</title>
        <authorList>
            <person name="Coleine C."/>
            <person name="Masonjones S."/>
            <person name="Stajich J.E."/>
        </authorList>
    </citation>
    <scope>NUCLEOTIDE SEQUENCE [LARGE SCALE GENOMIC DNA]</scope>
    <source>
        <strain evidence="5 6">CCFEE 6315</strain>
    </source>
</reference>
<dbReference type="PANTHER" id="PTHR13213">
    <property type="entry name" value="MYB-BINDING PROTEIN 1A FAMILY MEMBER"/>
    <property type="match status" value="1"/>
</dbReference>
<feature type="compositionally biased region" description="Low complexity" evidence="4">
    <location>
        <begin position="735"/>
        <end position="756"/>
    </location>
</feature>
<dbReference type="Proteomes" id="UP000308549">
    <property type="component" value="Unassembled WGS sequence"/>
</dbReference>
<gene>
    <name evidence="5" type="ORF">B0A50_07449</name>
</gene>
<evidence type="ECO:0000256" key="2">
    <source>
        <dbReference type="ARBA" id="ARBA00006809"/>
    </source>
</evidence>
<organism evidence="5 6">
    <name type="scientific">Salinomyces thailandicus</name>
    <dbReference type="NCBI Taxonomy" id="706561"/>
    <lineage>
        <taxon>Eukaryota</taxon>
        <taxon>Fungi</taxon>
        <taxon>Dikarya</taxon>
        <taxon>Ascomycota</taxon>
        <taxon>Pezizomycotina</taxon>
        <taxon>Dothideomycetes</taxon>
        <taxon>Dothideomycetidae</taxon>
        <taxon>Mycosphaerellales</taxon>
        <taxon>Teratosphaeriaceae</taxon>
        <taxon>Salinomyces</taxon>
    </lineage>
</organism>
<evidence type="ECO:0000313" key="5">
    <source>
        <dbReference type="EMBL" id="TKA23615.1"/>
    </source>
</evidence>
<evidence type="ECO:0008006" key="7">
    <source>
        <dbReference type="Google" id="ProtNLM"/>
    </source>
</evidence>
<dbReference type="GO" id="GO:0000182">
    <property type="term" value="F:rDNA binding"/>
    <property type="evidence" value="ECO:0007669"/>
    <property type="project" value="TreeGrafter"/>
</dbReference>